<evidence type="ECO:0000256" key="2">
    <source>
        <dbReference type="SAM" id="MobiDB-lite"/>
    </source>
</evidence>
<dbReference type="InterPro" id="IPR039870">
    <property type="entry name" value="Coa4-like"/>
</dbReference>
<dbReference type="PANTHER" id="PTHR13639:SF2">
    <property type="entry name" value="CYTOCHROME C OXIDASE ASSEMBLY FACTOR 4 HOMOLOG, MITOCHONDRIAL"/>
    <property type="match status" value="1"/>
</dbReference>
<dbReference type="GO" id="GO:0033617">
    <property type="term" value="P:mitochondrial respiratory chain complex IV assembly"/>
    <property type="evidence" value="ECO:0007669"/>
    <property type="project" value="InterPro"/>
</dbReference>
<dbReference type="InterPro" id="IPR010625">
    <property type="entry name" value="CHCH"/>
</dbReference>
<dbReference type="PROSITE" id="PS51808">
    <property type="entry name" value="CHCH"/>
    <property type="match status" value="1"/>
</dbReference>
<keyword evidence="5" id="KW-1185">Reference proteome</keyword>
<comment type="caution">
    <text evidence="4">The sequence shown here is derived from an EMBL/GenBank/DDBJ whole genome shotgun (WGS) entry which is preliminary data.</text>
</comment>
<dbReference type="Pfam" id="PF06747">
    <property type="entry name" value="CHCH"/>
    <property type="match status" value="1"/>
</dbReference>
<reference evidence="4 5" key="1">
    <citation type="submission" date="2015-08" db="EMBL/GenBank/DDBJ databases">
        <title>Emmonsia species relationships and genome sequence.</title>
        <authorList>
            <person name="Cuomo C.A."/>
            <person name="Schwartz I.S."/>
            <person name="Kenyon C."/>
            <person name="De Hoog G.S."/>
            <person name="Govender N.P."/>
            <person name="Botha A."/>
            <person name="Moreno L."/>
            <person name="De Vries M."/>
            <person name="Munoz J.F."/>
            <person name="Stielow J.B."/>
        </authorList>
    </citation>
    <scope>NUCLEOTIDE SEQUENCE [LARGE SCALE GENOMIC DNA]</scope>
    <source>
        <strain evidence="4 5">EI222</strain>
    </source>
</reference>
<keyword evidence="1" id="KW-1015">Disulfide bond</keyword>
<dbReference type="AlphaFoldDB" id="A0A1J9Q5F8"/>
<feature type="compositionally biased region" description="Polar residues" evidence="2">
    <location>
        <begin position="25"/>
        <end position="34"/>
    </location>
</feature>
<evidence type="ECO:0000313" key="4">
    <source>
        <dbReference type="EMBL" id="OJD23712.1"/>
    </source>
</evidence>
<dbReference type="VEuPathDB" id="FungiDB:ACJ73_04934"/>
<dbReference type="STRING" id="1658174.A0A1J9Q5F8"/>
<feature type="domain" description="CHCH" evidence="3">
    <location>
        <begin position="85"/>
        <end position="115"/>
    </location>
</feature>
<protein>
    <recommendedName>
        <fullName evidence="3">CHCH domain-containing protein</fullName>
    </recommendedName>
</protein>
<evidence type="ECO:0000256" key="1">
    <source>
        <dbReference type="ARBA" id="ARBA00023157"/>
    </source>
</evidence>
<gene>
    <name evidence="4" type="ORF">ACJ73_04934</name>
</gene>
<dbReference type="PANTHER" id="PTHR13639">
    <property type="entry name" value="CYTOCHROME C OXIDASE ASSEMBLY FACTOR 4 HOMOLOG, MITOCHONDRIAL"/>
    <property type="match status" value="1"/>
</dbReference>
<evidence type="ECO:0000259" key="3">
    <source>
        <dbReference type="Pfam" id="PF06747"/>
    </source>
</evidence>
<feature type="compositionally biased region" description="Acidic residues" evidence="2">
    <location>
        <begin position="14"/>
        <end position="23"/>
    </location>
</feature>
<organism evidence="4 5">
    <name type="scientific">Blastomyces percursus</name>
    <dbReference type="NCBI Taxonomy" id="1658174"/>
    <lineage>
        <taxon>Eukaryota</taxon>
        <taxon>Fungi</taxon>
        <taxon>Dikarya</taxon>
        <taxon>Ascomycota</taxon>
        <taxon>Pezizomycotina</taxon>
        <taxon>Eurotiomycetes</taxon>
        <taxon>Eurotiomycetidae</taxon>
        <taxon>Onygenales</taxon>
        <taxon>Ajellomycetaceae</taxon>
        <taxon>Blastomyces</taxon>
    </lineage>
</organism>
<dbReference type="Proteomes" id="UP000242791">
    <property type="component" value="Unassembled WGS sequence"/>
</dbReference>
<dbReference type="EMBL" id="LGTZ01000725">
    <property type="protein sequence ID" value="OJD23712.1"/>
    <property type="molecule type" value="Genomic_DNA"/>
</dbReference>
<evidence type="ECO:0000313" key="5">
    <source>
        <dbReference type="Proteomes" id="UP000242791"/>
    </source>
</evidence>
<proteinExistence type="predicted"/>
<sequence length="127" mass="14463">MSKSENNPPVTQAVDDDEPDEWYEPSSSPSSGTREQGLRFGRLTLQSKSVGTSGSSAPDAQVRRRPFSKTGRGDANERPSGTPAEQLKMNDCYYEKRDWRECKKEMEAFRECWKRHGNEQRTESKDA</sequence>
<feature type="compositionally biased region" description="Polar residues" evidence="2">
    <location>
        <begin position="1"/>
        <end position="10"/>
    </location>
</feature>
<feature type="compositionally biased region" description="Polar residues" evidence="2">
    <location>
        <begin position="44"/>
        <end position="58"/>
    </location>
</feature>
<name>A0A1J9Q5F8_9EURO</name>
<dbReference type="OrthoDB" id="5586401at2759"/>
<feature type="region of interest" description="Disordered" evidence="2">
    <location>
        <begin position="1"/>
        <end position="86"/>
    </location>
</feature>
<dbReference type="GO" id="GO:0005758">
    <property type="term" value="C:mitochondrial intermembrane space"/>
    <property type="evidence" value="ECO:0007669"/>
    <property type="project" value="InterPro"/>
</dbReference>
<accession>A0A1J9Q5F8</accession>